<dbReference type="Gene3D" id="1.20.144.10">
    <property type="entry name" value="Phosphatidic acid phosphatase type 2/haloperoxidase"/>
    <property type="match status" value="1"/>
</dbReference>
<feature type="domain" description="Phosphatidic acid phosphatase type 2/haloperoxidase" evidence="2">
    <location>
        <begin position="163"/>
        <end position="239"/>
    </location>
</feature>
<proteinExistence type="predicted"/>
<name>A7B501_MEDG7</name>
<evidence type="ECO:0000256" key="1">
    <source>
        <dbReference type="SAM" id="Phobius"/>
    </source>
</evidence>
<dbReference type="Pfam" id="PF01569">
    <property type="entry name" value="PAP2"/>
    <property type="match status" value="1"/>
</dbReference>
<dbReference type="SUPFAM" id="SSF48317">
    <property type="entry name" value="Acid phosphatase/Vanadium-dependent haloperoxidase"/>
    <property type="match status" value="1"/>
</dbReference>
<reference evidence="3 4" key="1">
    <citation type="submission" date="2007-04" db="EMBL/GenBank/DDBJ databases">
        <authorList>
            <person name="Fulton L."/>
            <person name="Clifton S."/>
            <person name="Fulton B."/>
            <person name="Xu J."/>
            <person name="Minx P."/>
            <person name="Pepin K.H."/>
            <person name="Johnson M."/>
            <person name="Thiruvilangam P."/>
            <person name="Bhonagiri V."/>
            <person name="Nash W.E."/>
            <person name="Mardis E.R."/>
            <person name="Wilson R.K."/>
        </authorList>
    </citation>
    <scope>NUCLEOTIDE SEQUENCE [LARGE SCALE GENOMIC DNA]</scope>
    <source>
        <strain evidence="3 4">ATCC 29149</strain>
    </source>
</reference>
<feature type="transmembrane region" description="Helical" evidence="1">
    <location>
        <begin position="42"/>
        <end position="58"/>
    </location>
</feature>
<dbReference type="eggNOG" id="COG0671">
    <property type="taxonomic scope" value="Bacteria"/>
</dbReference>
<evidence type="ECO:0000313" key="3">
    <source>
        <dbReference type="EMBL" id="EDN77024.1"/>
    </source>
</evidence>
<sequence>MIKKNRAIIGAVKKNYVLQIKGAVRMSRSSALKNFIKKYKHAWVFLYAFIYMPWFMYLEKHITAESEYHVIHSVLDDKIPFVEYFIVPYLLWFVFIAAVFLYFFFTDVEGFYKLAKLSFIGMTIFLLISTVFPNGLTLRPVVFPRDNIFTDMVRMLYLADTPTNVFPSLHVFNSLAACIAIAQSEQLKKHPVISNGAYILAGLIILATMFLKQHSVIDVMGAVLMAYTLYQFVYATEKKKVPSVSRSREFG</sequence>
<evidence type="ECO:0000259" key="2">
    <source>
        <dbReference type="Pfam" id="PF01569"/>
    </source>
</evidence>
<feature type="transmembrane region" description="Helical" evidence="1">
    <location>
        <begin position="117"/>
        <end position="136"/>
    </location>
</feature>
<keyword evidence="1" id="KW-0812">Transmembrane</keyword>
<dbReference type="AlphaFoldDB" id="A7B501"/>
<dbReference type="PaxDb" id="411470-RUMGNA_02638"/>
<gene>
    <name evidence="3" type="ORF">RUMGNA_02638</name>
</gene>
<feature type="transmembrane region" description="Helical" evidence="1">
    <location>
        <begin position="156"/>
        <end position="180"/>
    </location>
</feature>
<keyword evidence="1" id="KW-1133">Transmembrane helix</keyword>
<reference evidence="3 4" key="2">
    <citation type="submission" date="2007-06" db="EMBL/GenBank/DDBJ databases">
        <title>Draft genome sequence of Ruminococcus gnavus (ATCC 29149).</title>
        <authorList>
            <person name="Sudarsanam P."/>
            <person name="Ley R."/>
            <person name="Guruge J."/>
            <person name="Turnbaugh P.J."/>
            <person name="Mahowald M."/>
            <person name="Liep D."/>
            <person name="Gordon J."/>
        </authorList>
    </citation>
    <scope>NUCLEOTIDE SEQUENCE [LARGE SCALE GENOMIC DNA]</scope>
    <source>
        <strain evidence="3 4">ATCC 29149</strain>
    </source>
</reference>
<dbReference type="EMBL" id="AAYG02000020">
    <property type="protein sequence ID" value="EDN77024.1"/>
    <property type="molecule type" value="Genomic_DNA"/>
</dbReference>
<dbReference type="InterPro" id="IPR000326">
    <property type="entry name" value="PAP2/HPO"/>
</dbReference>
<feature type="transmembrane region" description="Helical" evidence="1">
    <location>
        <begin position="84"/>
        <end position="105"/>
    </location>
</feature>
<protein>
    <submittedName>
        <fullName evidence="3">PAP2 family protein</fullName>
    </submittedName>
</protein>
<feature type="transmembrane region" description="Helical" evidence="1">
    <location>
        <begin position="217"/>
        <end position="236"/>
    </location>
</feature>
<dbReference type="InterPro" id="IPR036938">
    <property type="entry name" value="PAP2/HPO_sf"/>
</dbReference>
<evidence type="ECO:0000313" key="4">
    <source>
        <dbReference type="Proteomes" id="UP000004410"/>
    </source>
</evidence>
<organism evidence="3 4">
    <name type="scientific">Mediterraneibacter gnavus (strain ATCC 29149 / DSM 114966 / JCM 6515 / VPI C7-9)</name>
    <name type="common">Ruminococcus gnavus</name>
    <dbReference type="NCBI Taxonomy" id="411470"/>
    <lineage>
        <taxon>Bacteria</taxon>
        <taxon>Bacillati</taxon>
        <taxon>Bacillota</taxon>
        <taxon>Clostridia</taxon>
        <taxon>Lachnospirales</taxon>
        <taxon>Lachnospiraceae</taxon>
        <taxon>Mediterraneibacter</taxon>
    </lineage>
</organism>
<keyword evidence="1" id="KW-0472">Membrane</keyword>
<accession>A7B501</accession>
<comment type="caution">
    <text evidence="3">The sequence shown here is derived from an EMBL/GenBank/DDBJ whole genome shotgun (WGS) entry which is preliminary data.</text>
</comment>
<dbReference type="Proteomes" id="UP000004410">
    <property type="component" value="Unassembled WGS sequence"/>
</dbReference>
<feature type="transmembrane region" description="Helical" evidence="1">
    <location>
        <begin position="192"/>
        <end position="211"/>
    </location>
</feature>